<evidence type="ECO:0000256" key="3">
    <source>
        <dbReference type="ARBA" id="ARBA00022801"/>
    </source>
</evidence>
<dbReference type="InterPro" id="IPR013320">
    <property type="entry name" value="ConA-like_dom_sf"/>
</dbReference>
<dbReference type="Proteomes" id="UP000580568">
    <property type="component" value="Unassembled WGS sequence"/>
</dbReference>
<dbReference type="InterPro" id="IPR023296">
    <property type="entry name" value="Glyco_hydro_beta-prop_sf"/>
</dbReference>
<evidence type="ECO:0000259" key="7">
    <source>
        <dbReference type="Pfam" id="PF08244"/>
    </source>
</evidence>
<dbReference type="InterPro" id="IPR051214">
    <property type="entry name" value="GH32_Enzymes"/>
</dbReference>
<dbReference type="EC" id="3.2.1.26" evidence="2"/>
<dbReference type="Pfam" id="PF08244">
    <property type="entry name" value="Glyco_hydro_32C"/>
    <property type="match status" value="1"/>
</dbReference>
<comment type="similarity">
    <text evidence="1 5">Belongs to the glycosyl hydrolase 32 family.</text>
</comment>
<reference evidence="8 9" key="1">
    <citation type="submission" date="2020-07" db="EMBL/GenBank/DDBJ databases">
        <title>A new beta-1,3-glucan-decomposing anaerobic bacterium isolated from anoxic soil subjected to biological soil disinfestation.</title>
        <authorList>
            <person name="Ueki A."/>
            <person name="Tonouchi A."/>
        </authorList>
    </citation>
    <scope>NUCLEOTIDE SEQUENCE [LARGE SCALE GENOMIC DNA]</scope>
    <source>
        <strain evidence="8 9">TW1</strain>
    </source>
</reference>
<dbReference type="SUPFAM" id="SSF49899">
    <property type="entry name" value="Concanavalin A-like lectins/glucanases"/>
    <property type="match status" value="1"/>
</dbReference>
<dbReference type="InterPro" id="IPR013189">
    <property type="entry name" value="Glyco_hydro_32_C"/>
</dbReference>
<name>A0A6V8SH84_9CLOT</name>
<gene>
    <name evidence="8" type="ORF">bsdtw1_01937</name>
</gene>
<dbReference type="GO" id="GO:0004564">
    <property type="term" value="F:beta-fructofuranosidase activity"/>
    <property type="evidence" value="ECO:0007669"/>
    <property type="project" value="UniProtKB-EC"/>
</dbReference>
<dbReference type="Gene3D" id="2.115.10.20">
    <property type="entry name" value="Glycosyl hydrolase domain, family 43"/>
    <property type="match status" value="1"/>
</dbReference>
<feature type="domain" description="Glycosyl hydrolase family 32 N-terminal" evidence="6">
    <location>
        <begin position="9"/>
        <end position="303"/>
    </location>
</feature>
<comment type="caution">
    <text evidence="8">The sequence shown here is derived from an EMBL/GenBank/DDBJ whole genome shotgun (WGS) entry which is preliminary data.</text>
</comment>
<keyword evidence="3 5" id="KW-0378">Hydrolase</keyword>
<dbReference type="SUPFAM" id="SSF75005">
    <property type="entry name" value="Arabinanase/levansucrase/invertase"/>
    <property type="match status" value="1"/>
</dbReference>
<evidence type="ECO:0000313" key="9">
    <source>
        <dbReference type="Proteomes" id="UP000580568"/>
    </source>
</evidence>
<dbReference type="RefSeq" id="WP_183277316.1">
    <property type="nucleotide sequence ID" value="NZ_BLZR01000001.1"/>
</dbReference>
<dbReference type="AlphaFoldDB" id="A0A6V8SH84"/>
<keyword evidence="4 5" id="KW-0326">Glycosidase</keyword>
<evidence type="ECO:0000313" key="8">
    <source>
        <dbReference type="EMBL" id="GFP75845.1"/>
    </source>
</evidence>
<dbReference type="SMART" id="SM00640">
    <property type="entry name" value="Glyco_32"/>
    <property type="match status" value="1"/>
</dbReference>
<feature type="domain" description="Glycosyl hydrolase family 32 C-terminal" evidence="7">
    <location>
        <begin position="306"/>
        <end position="459"/>
    </location>
</feature>
<dbReference type="Pfam" id="PF00251">
    <property type="entry name" value="Glyco_hydro_32N"/>
    <property type="match status" value="1"/>
</dbReference>
<evidence type="ECO:0000256" key="1">
    <source>
        <dbReference type="ARBA" id="ARBA00009902"/>
    </source>
</evidence>
<dbReference type="CDD" id="cd08996">
    <property type="entry name" value="GH32_FFase"/>
    <property type="match status" value="1"/>
</dbReference>
<sequence>MNLYRPIFHFMPEKSWMNDPNGPIYYKDEYHLFYQYNPNSDHWDTMHWGHAVSKDLVHWTHLPIALYPSNELGETHCFSGCALVNDEGLPMIFYTSVGENKRNFKDGAEQWIAISKDEMFSWEKPNFNPIITADIHGDILIKDWRDPFIWKKDNLWYMVLGGGHDGKGCVLMYKSTNLLEWQFIDIIYETNEYEILECPNMLTFEEKYVLVYSPCDEVKYHIGTIDENNKFLIEHTGILDNNFGREGFYAPNTLVDPKGRNIMWGWLPEDSRRDFKGNAGWAGVQSVPRILSLKDNETLIMEPAEELNALRYDEEIYEHLIIHDEKWKLETQGRALEIDLNIQIQGDEQFSLNLLESNDSSECTILSYNAMEETLLLDRSKSSLSDLPNKCSLKAKLSCKKEHNLNIRVFVDHSTVEVFADNSICMSTRVYPTLENSYNISFTLKNSSKLNVNKFSIWKMRSIW</sequence>
<evidence type="ECO:0000259" key="6">
    <source>
        <dbReference type="Pfam" id="PF00251"/>
    </source>
</evidence>
<evidence type="ECO:0000256" key="2">
    <source>
        <dbReference type="ARBA" id="ARBA00012758"/>
    </source>
</evidence>
<dbReference type="GO" id="GO:0005975">
    <property type="term" value="P:carbohydrate metabolic process"/>
    <property type="evidence" value="ECO:0007669"/>
    <property type="project" value="InterPro"/>
</dbReference>
<evidence type="ECO:0000256" key="5">
    <source>
        <dbReference type="RuleBase" id="RU362110"/>
    </source>
</evidence>
<dbReference type="EMBL" id="BLZR01000001">
    <property type="protein sequence ID" value="GFP75845.1"/>
    <property type="molecule type" value="Genomic_DNA"/>
</dbReference>
<dbReference type="PANTHER" id="PTHR43101">
    <property type="entry name" value="BETA-FRUCTOSIDASE"/>
    <property type="match status" value="1"/>
</dbReference>
<dbReference type="Gene3D" id="2.60.120.560">
    <property type="entry name" value="Exo-inulinase, domain 1"/>
    <property type="match status" value="1"/>
</dbReference>
<dbReference type="PANTHER" id="PTHR43101:SF1">
    <property type="entry name" value="BETA-FRUCTOSIDASE"/>
    <property type="match status" value="1"/>
</dbReference>
<dbReference type="PROSITE" id="PS00609">
    <property type="entry name" value="GLYCOSYL_HYDROL_F32"/>
    <property type="match status" value="1"/>
</dbReference>
<accession>A0A6V8SH84</accession>
<dbReference type="InterPro" id="IPR013148">
    <property type="entry name" value="Glyco_hydro_32_N"/>
</dbReference>
<protein>
    <recommendedName>
        <fullName evidence="2">beta-fructofuranosidase</fullName>
        <ecNumber evidence="2">3.2.1.26</ecNumber>
    </recommendedName>
</protein>
<proteinExistence type="inferred from homology"/>
<dbReference type="InterPro" id="IPR018053">
    <property type="entry name" value="Glyco_hydro_32_AS"/>
</dbReference>
<organism evidence="8 9">
    <name type="scientific">Clostridium fungisolvens</name>
    <dbReference type="NCBI Taxonomy" id="1604897"/>
    <lineage>
        <taxon>Bacteria</taxon>
        <taxon>Bacillati</taxon>
        <taxon>Bacillota</taxon>
        <taxon>Clostridia</taxon>
        <taxon>Eubacteriales</taxon>
        <taxon>Clostridiaceae</taxon>
        <taxon>Clostridium</taxon>
    </lineage>
</organism>
<evidence type="ECO:0000256" key="4">
    <source>
        <dbReference type="ARBA" id="ARBA00023295"/>
    </source>
</evidence>
<keyword evidence="9" id="KW-1185">Reference proteome</keyword>
<dbReference type="InterPro" id="IPR001362">
    <property type="entry name" value="Glyco_hydro_32"/>
</dbReference>